<dbReference type="CDD" id="cd06581">
    <property type="entry name" value="TM_PBP1_LivM_like"/>
    <property type="match status" value="1"/>
</dbReference>
<feature type="transmembrane region" description="Helical" evidence="7">
    <location>
        <begin position="399"/>
        <end position="419"/>
    </location>
</feature>
<organism evidence="8 9">
    <name type="scientific">Actinomadura algeriensis</name>
    <dbReference type="NCBI Taxonomy" id="1679523"/>
    <lineage>
        <taxon>Bacteria</taxon>
        <taxon>Bacillati</taxon>
        <taxon>Actinomycetota</taxon>
        <taxon>Actinomycetes</taxon>
        <taxon>Streptosporangiales</taxon>
        <taxon>Thermomonosporaceae</taxon>
        <taxon>Actinomadura</taxon>
    </lineage>
</organism>
<proteinExistence type="predicted"/>
<evidence type="ECO:0000256" key="5">
    <source>
        <dbReference type="ARBA" id="ARBA00023136"/>
    </source>
</evidence>
<protein>
    <submittedName>
        <fullName evidence="8">Branched-chain amino acid transport system permease protein</fullName>
    </submittedName>
</protein>
<feature type="transmembrane region" description="Helical" evidence="7">
    <location>
        <begin position="530"/>
        <end position="552"/>
    </location>
</feature>
<dbReference type="InterPro" id="IPR043428">
    <property type="entry name" value="LivM-like"/>
</dbReference>
<feature type="transmembrane region" description="Helical" evidence="7">
    <location>
        <begin position="608"/>
        <end position="631"/>
    </location>
</feature>
<feature type="compositionally biased region" description="Low complexity" evidence="6">
    <location>
        <begin position="643"/>
        <end position="652"/>
    </location>
</feature>
<evidence type="ECO:0000256" key="6">
    <source>
        <dbReference type="SAM" id="MobiDB-lite"/>
    </source>
</evidence>
<reference evidence="8 9" key="1">
    <citation type="submission" date="2020-10" db="EMBL/GenBank/DDBJ databases">
        <title>Sequencing the genomes of 1000 actinobacteria strains.</title>
        <authorList>
            <person name="Klenk H.-P."/>
        </authorList>
    </citation>
    <scope>NUCLEOTIDE SEQUENCE [LARGE SCALE GENOMIC DNA]</scope>
    <source>
        <strain evidence="8 9">DSM 46744</strain>
    </source>
</reference>
<keyword evidence="3 7" id="KW-0812">Transmembrane</keyword>
<sequence length="667" mass="68878">MGTYLQFIVLGFGLGAAYIALGNGLVLVYRATGIINFAQGAMAMWGAYVFAQLEIDGSLVLPVGTVPLGGPPGRVVALLIALATAVVLGLAAHYLVFRPVRNAPALAQVVVSVALMLTIQALVVIRFGPNNIAVESIVPYSTFDAFGATITTGEPIMVAIMIVLSALVWAYLRFTRAGTATRASAENERGAVLKGYSPDRLAAVAMVTATVVGTVGVLLAASLTGLNPSNYTLMVVPALAVLLVARMESIGVVVAASLIFGSFQAVVNLLAIKPWWPVWAQSGVDQVIPFVVVIAILLLFGKRLPSRGSLQNVPLPDVRVPRVRPVPALLLAAAAVVALAAAQDIYRFGLTYSVILMLIALSYVVITGYLGQISLAQTAFAGAAGFALSKVTTGLGVPFVPALLLCSLVAAVLGLLVALPALRIRGAQLAIVTIAASLAIERFVFNNYSITPPAGNPIEDPSLFGLDLAVRAGAEVSRLPFSLMVLAVAALIVVAFVRIASGDTGRAFLAVRANERAAASVGIDVRLTKMIGFGMSAFIAGMAGCLIGYSAGQLSAESFSVFVGLQILAVAYLGGITSFGGAAVAGIIGPLGIVYVVMHRLFEMGDYYALVSGLALILTAILNPVGIAGATRQQIAWLAARTGRGPAPDPAGRPGGDIERKALSDAH</sequence>
<feature type="region of interest" description="Disordered" evidence="6">
    <location>
        <begin position="643"/>
        <end position="667"/>
    </location>
</feature>
<evidence type="ECO:0000313" key="8">
    <source>
        <dbReference type="EMBL" id="MBE1535884.1"/>
    </source>
</evidence>
<evidence type="ECO:0000256" key="2">
    <source>
        <dbReference type="ARBA" id="ARBA00022475"/>
    </source>
</evidence>
<feature type="transmembrane region" description="Helical" evidence="7">
    <location>
        <begin position="278"/>
        <end position="301"/>
    </location>
</feature>
<feature type="transmembrane region" description="Helical" evidence="7">
    <location>
        <begin position="109"/>
        <end position="128"/>
    </location>
</feature>
<feature type="transmembrane region" description="Helical" evidence="7">
    <location>
        <begin position="34"/>
        <end position="55"/>
    </location>
</feature>
<feature type="transmembrane region" description="Helical" evidence="7">
    <location>
        <begin position="229"/>
        <end position="245"/>
    </location>
</feature>
<comment type="subcellular location">
    <subcellularLocation>
        <location evidence="1">Cell membrane</location>
        <topology evidence="1">Multi-pass membrane protein</topology>
    </subcellularLocation>
</comment>
<dbReference type="CDD" id="cd06582">
    <property type="entry name" value="TM_PBP1_LivH_like"/>
    <property type="match status" value="1"/>
</dbReference>
<gene>
    <name evidence="8" type="ORF">H4W34_005717</name>
</gene>
<dbReference type="InterPro" id="IPR001851">
    <property type="entry name" value="ABC_transp_permease"/>
</dbReference>
<accession>A0ABR9JZ79</accession>
<feature type="transmembrane region" description="Helical" evidence="7">
    <location>
        <begin position="6"/>
        <end position="27"/>
    </location>
</feature>
<evidence type="ECO:0000256" key="3">
    <source>
        <dbReference type="ARBA" id="ARBA00022692"/>
    </source>
</evidence>
<feature type="transmembrane region" description="Helical" evidence="7">
    <location>
        <begin position="558"/>
        <end position="575"/>
    </location>
</feature>
<feature type="transmembrane region" description="Helical" evidence="7">
    <location>
        <begin position="252"/>
        <end position="272"/>
    </location>
</feature>
<dbReference type="Pfam" id="PF02653">
    <property type="entry name" value="BPD_transp_2"/>
    <property type="match status" value="2"/>
</dbReference>
<feature type="compositionally biased region" description="Basic and acidic residues" evidence="6">
    <location>
        <begin position="656"/>
        <end position="667"/>
    </location>
</feature>
<evidence type="ECO:0000256" key="1">
    <source>
        <dbReference type="ARBA" id="ARBA00004651"/>
    </source>
</evidence>
<evidence type="ECO:0000313" key="9">
    <source>
        <dbReference type="Proteomes" id="UP000627838"/>
    </source>
</evidence>
<comment type="caution">
    <text evidence="8">The sequence shown here is derived from an EMBL/GenBank/DDBJ whole genome shotgun (WGS) entry which is preliminary data.</text>
</comment>
<dbReference type="PANTHER" id="PTHR30482">
    <property type="entry name" value="HIGH-AFFINITY BRANCHED-CHAIN AMINO ACID TRANSPORT SYSTEM PERMEASE"/>
    <property type="match status" value="1"/>
</dbReference>
<feature type="transmembrane region" description="Helical" evidence="7">
    <location>
        <begin position="75"/>
        <end position="97"/>
    </location>
</feature>
<evidence type="ECO:0000256" key="7">
    <source>
        <dbReference type="SAM" id="Phobius"/>
    </source>
</evidence>
<feature type="transmembrane region" description="Helical" evidence="7">
    <location>
        <begin position="348"/>
        <end position="366"/>
    </location>
</feature>
<name>A0ABR9JZ79_9ACTN</name>
<dbReference type="EMBL" id="JADBDZ010000001">
    <property type="protein sequence ID" value="MBE1535884.1"/>
    <property type="molecule type" value="Genomic_DNA"/>
</dbReference>
<keyword evidence="9" id="KW-1185">Reference proteome</keyword>
<keyword evidence="4 7" id="KW-1133">Transmembrane helix</keyword>
<dbReference type="Proteomes" id="UP000627838">
    <property type="component" value="Unassembled WGS sequence"/>
</dbReference>
<keyword evidence="5 7" id="KW-0472">Membrane</keyword>
<feature type="transmembrane region" description="Helical" evidence="7">
    <location>
        <begin position="148"/>
        <end position="172"/>
    </location>
</feature>
<evidence type="ECO:0000256" key="4">
    <source>
        <dbReference type="ARBA" id="ARBA00022989"/>
    </source>
</evidence>
<dbReference type="PANTHER" id="PTHR30482:SF10">
    <property type="entry name" value="HIGH-AFFINITY BRANCHED-CHAIN AMINO ACID TRANSPORT PROTEIN BRAE"/>
    <property type="match status" value="1"/>
</dbReference>
<feature type="transmembrane region" description="Helical" evidence="7">
    <location>
        <begin position="201"/>
        <end position="223"/>
    </location>
</feature>
<feature type="transmembrane region" description="Helical" evidence="7">
    <location>
        <begin position="481"/>
        <end position="500"/>
    </location>
</feature>
<keyword evidence="2" id="KW-1003">Cell membrane</keyword>
<dbReference type="RefSeq" id="WP_192762005.1">
    <property type="nucleotide sequence ID" value="NZ_JADBDZ010000001.1"/>
</dbReference>